<feature type="compositionally biased region" description="Low complexity" evidence="1">
    <location>
        <begin position="448"/>
        <end position="460"/>
    </location>
</feature>
<evidence type="ECO:0000259" key="3">
    <source>
        <dbReference type="Pfam" id="PF07515"/>
    </source>
</evidence>
<comment type="caution">
    <text evidence="4">The sequence shown here is derived from an EMBL/GenBank/DDBJ whole genome shotgun (WGS) entry which is preliminary data.</text>
</comment>
<gene>
    <name evidence="4" type="ORF">B1A74_01720</name>
</gene>
<keyword evidence="5" id="KW-1185">Reference proteome</keyword>
<protein>
    <recommendedName>
        <fullName evidence="6">Relaxase</fullName>
    </recommendedName>
</protein>
<dbReference type="InterPro" id="IPR036390">
    <property type="entry name" value="WH_DNA-bd_sf"/>
</dbReference>
<dbReference type="NCBIfam" id="TIGR03760">
    <property type="entry name" value="ICE_TraI_Pfluor"/>
    <property type="match status" value="1"/>
</dbReference>
<evidence type="ECO:0000259" key="2">
    <source>
        <dbReference type="Pfam" id="PF07514"/>
    </source>
</evidence>
<accession>A0A1V3A1P1</accession>
<dbReference type="Proteomes" id="UP000189177">
    <property type="component" value="Unassembled WGS sequence"/>
</dbReference>
<evidence type="ECO:0008006" key="6">
    <source>
        <dbReference type="Google" id="ProtNLM"/>
    </source>
</evidence>
<dbReference type="Gene3D" id="2.40.10.200">
    <property type="entry name" value="STY4665 C-terminal domain-like"/>
    <property type="match status" value="1"/>
</dbReference>
<feature type="compositionally biased region" description="Low complexity" evidence="1">
    <location>
        <begin position="404"/>
        <end position="419"/>
    </location>
</feature>
<reference evidence="4 5" key="1">
    <citation type="submission" date="2017-02" db="EMBL/GenBank/DDBJ databases">
        <title>Genomic diversity within the haloalkaliphilic genus Thioalkalivibrio.</title>
        <authorList>
            <person name="Ahn A.-C."/>
            <person name="Meier-Kolthoff J."/>
            <person name="Overmars L."/>
            <person name="Richter M."/>
            <person name="Woyke T."/>
            <person name="Sorokin D.Y."/>
            <person name="Muyzer G."/>
        </authorList>
    </citation>
    <scope>NUCLEOTIDE SEQUENCE [LARGE SCALE GENOMIC DNA]</scope>
    <source>
        <strain evidence="4 5">HL17</strain>
    </source>
</reference>
<dbReference type="OrthoDB" id="6190309at2"/>
<dbReference type="EMBL" id="MUZR01000005">
    <property type="protein sequence ID" value="OOC11254.1"/>
    <property type="molecule type" value="Genomic_DNA"/>
</dbReference>
<dbReference type="NCBIfam" id="NF041494">
    <property type="entry name" value="MobH"/>
    <property type="match status" value="1"/>
</dbReference>
<proteinExistence type="predicted"/>
<feature type="domain" description="Uncharacterised" evidence="2">
    <location>
        <begin position="29"/>
        <end position="342"/>
    </location>
</feature>
<evidence type="ECO:0000256" key="1">
    <source>
        <dbReference type="SAM" id="MobiDB-lite"/>
    </source>
</evidence>
<evidence type="ECO:0000313" key="4">
    <source>
        <dbReference type="EMBL" id="OOC11254.1"/>
    </source>
</evidence>
<feature type="domain" description="Putative conjugal transfer nickase/helicase TraI C-terminal" evidence="3">
    <location>
        <begin position="494"/>
        <end position="605"/>
    </location>
</feature>
<feature type="compositionally biased region" description="Basic residues" evidence="1">
    <location>
        <begin position="1"/>
        <end position="10"/>
    </location>
</feature>
<dbReference type="Gene3D" id="1.10.10.10">
    <property type="entry name" value="Winged helix-like DNA-binding domain superfamily/Winged helix DNA-binding domain"/>
    <property type="match status" value="1"/>
</dbReference>
<feature type="region of interest" description="Disordered" evidence="1">
    <location>
        <begin position="389"/>
        <end position="419"/>
    </location>
</feature>
<dbReference type="STRING" id="252474.B1A74_01720"/>
<feature type="compositionally biased region" description="Basic and acidic residues" evidence="1">
    <location>
        <begin position="11"/>
        <end position="21"/>
    </location>
</feature>
<organism evidence="4 5">
    <name type="scientific">Thioalkalivibrio halophilus</name>
    <dbReference type="NCBI Taxonomy" id="252474"/>
    <lineage>
        <taxon>Bacteria</taxon>
        <taxon>Pseudomonadati</taxon>
        <taxon>Pseudomonadota</taxon>
        <taxon>Gammaproteobacteria</taxon>
        <taxon>Chromatiales</taxon>
        <taxon>Ectothiorhodospiraceae</taxon>
        <taxon>Thioalkalivibrio</taxon>
    </lineage>
</organism>
<sequence length="611" mass="67123">MLPRWFRRKHSAEDKPRRPPREGLLPVQTAEQLLQPPHRQALLRQITGLLALPSECAEQYVAATLRQYATFVQEVPASEVHHHSGRGGMLDHGLEVVLKALQIRRGYVLPPGAEPERLSHEADAWSYGVFSAALLHDVGKPAVDQEIVLYDALGNRLGRWEPWLGPMTERPGAHWYSVRYRRGRVHKLHEPVSSLVAHWVLPPEGMSWIAQHQELLQAWIHAIHGHMEDAGALGQIILQADRESVARNLGGESPDRLPTPTKPLHEKLMTSLRHLLSSEDLPLNRNGAAGWRTESDLWLVSKRAADALRAQLREEGHPGIPSSNDRIFDTLQEHGVLTANGDRAIWRARVAGDGWSHELTLIRLPVARIWSDPDAMPMVFEGSVTPLGEASAEGATESGDRPPSRSSPEEAAAPAADPAPVEPVAIQTGQTDVVAESHSNPHPAISAGVDDLPLPPGLDGVLDEATDEPKAEPPPRSMASRDSGADVPLPEDPGDACLEWIRRGVADGSLLVNTREARIHVVPEGVLLVSPGIFRDFASATGHAWNTAQKRFQRLQLHEKSSEGTNIHRYVVRGERQTSRINGLLIRNTSVVFGPDWIPSPNDHLTPATEA</sequence>
<dbReference type="SUPFAM" id="SSF46785">
    <property type="entry name" value="Winged helix' DNA-binding domain"/>
    <property type="match status" value="1"/>
</dbReference>
<dbReference type="InterPro" id="IPR036388">
    <property type="entry name" value="WH-like_DNA-bd_sf"/>
</dbReference>
<dbReference type="AlphaFoldDB" id="A0A1V3A1P1"/>
<feature type="region of interest" description="Disordered" evidence="1">
    <location>
        <begin position="432"/>
        <end position="492"/>
    </location>
</feature>
<dbReference type="InterPro" id="IPR022391">
    <property type="entry name" value="ICE_relaxase_PFGI-1"/>
</dbReference>
<dbReference type="InterPro" id="IPR011093">
    <property type="entry name" value="TraI_2_C"/>
</dbReference>
<dbReference type="Gene3D" id="1.10.3210.40">
    <property type="match status" value="1"/>
</dbReference>
<dbReference type="SUPFAM" id="SSF109604">
    <property type="entry name" value="HD-domain/PDEase-like"/>
    <property type="match status" value="1"/>
</dbReference>
<dbReference type="InterPro" id="IPR011119">
    <property type="entry name" value="Unchr_helicase_relaxase_TraI"/>
</dbReference>
<feature type="region of interest" description="Disordered" evidence="1">
    <location>
        <begin position="1"/>
        <end position="23"/>
    </location>
</feature>
<dbReference type="Pfam" id="PF07515">
    <property type="entry name" value="TraI_2_C"/>
    <property type="match status" value="1"/>
</dbReference>
<name>A0A1V3A1P1_9GAMM</name>
<dbReference type="Pfam" id="PF07514">
    <property type="entry name" value="TraI_2"/>
    <property type="match status" value="1"/>
</dbReference>
<evidence type="ECO:0000313" key="5">
    <source>
        <dbReference type="Proteomes" id="UP000189177"/>
    </source>
</evidence>